<evidence type="ECO:0000256" key="6">
    <source>
        <dbReference type="PIRSR" id="PIRSR000027-1"/>
    </source>
</evidence>
<evidence type="ECO:0000256" key="1">
    <source>
        <dbReference type="ARBA" id="ARBA00022448"/>
    </source>
</evidence>
<feature type="binding site" description="covalent" evidence="7">
    <location>
        <position position="144"/>
    </location>
    <ligand>
        <name>heme c</name>
        <dbReference type="ChEBI" id="CHEBI:61717"/>
    </ligand>
</feature>
<dbReference type="Pfam" id="PF01322">
    <property type="entry name" value="Cytochrom_C_2"/>
    <property type="match status" value="1"/>
</dbReference>
<evidence type="ECO:0000256" key="7">
    <source>
        <dbReference type="PIRSR" id="PIRSR000027-2"/>
    </source>
</evidence>
<dbReference type="InterPro" id="IPR012127">
    <property type="entry name" value="Cyt_c_prime"/>
</dbReference>
<name>A0A2S0PDP9_9NEIS</name>
<keyword evidence="3 6" id="KW-0479">Metal-binding</keyword>
<dbReference type="Gene3D" id="1.20.120.10">
    <property type="entry name" value="Cytochrome c/b562"/>
    <property type="match status" value="1"/>
</dbReference>
<dbReference type="Proteomes" id="UP000244173">
    <property type="component" value="Chromosome"/>
</dbReference>
<evidence type="ECO:0000256" key="4">
    <source>
        <dbReference type="ARBA" id="ARBA00022982"/>
    </source>
</evidence>
<dbReference type="SUPFAM" id="SSF47175">
    <property type="entry name" value="Cytochromes"/>
    <property type="match status" value="1"/>
</dbReference>
<dbReference type="AlphaFoldDB" id="A0A2S0PDP9"/>
<keyword evidence="10" id="KW-1185">Reference proteome</keyword>
<keyword evidence="2 7" id="KW-0349">Heme</keyword>
<keyword evidence="1" id="KW-0813">Transport</keyword>
<dbReference type="PIRSF" id="PIRSF000027">
    <property type="entry name" value="Cytc_c_prime"/>
    <property type="match status" value="1"/>
</dbReference>
<evidence type="ECO:0000256" key="8">
    <source>
        <dbReference type="SAM" id="SignalP"/>
    </source>
</evidence>
<dbReference type="EMBL" id="CP028519">
    <property type="protein sequence ID" value="AVY95462.1"/>
    <property type="molecule type" value="Genomic_DNA"/>
</dbReference>
<gene>
    <name evidence="9" type="ORF">DAI18_16450</name>
</gene>
<evidence type="ECO:0000313" key="9">
    <source>
        <dbReference type="EMBL" id="AVY95462.1"/>
    </source>
</evidence>
<feature type="binding site" description="axial binding residue" evidence="6">
    <location>
        <position position="145"/>
    </location>
    <ligand>
        <name>heme c</name>
        <dbReference type="ChEBI" id="CHEBI:61717"/>
    </ligand>
    <ligandPart>
        <name>Fe</name>
        <dbReference type="ChEBI" id="CHEBI:18248"/>
    </ligandPart>
</feature>
<protein>
    <submittedName>
        <fullName evidence="9">Cytochrome C</fullName>
    </submittedName>
</protein>
<dbReference type="GO" id="GO:0022900">
    <property type="term" value="P:electron transport chain"/>
    <property type="evidence" value="ECO:0007669"/>
    <property type="project" value="InterPro"/>
</dbReference>
<organism evidence="9 10">
    <name type="scientific">Microvirgula aerodenitrificans</name>
    <dbReference type="NCBI Taxonomy" id="57480"/>
    <lineage>
        <taxon>Bacteria</taxon>
        <taxon>Pseudomonadati</taxon>
        <taxon>Pseudomonadota</taxon>
        <taxon>Betaproteobacteria</taxon>
        <taxon>Neisseriales</taxon>
        <taxon>Aquaspirillaceae</taxon>
        <taxon>Microvirgula</taxon>
    </lineage>
</organism>
<dbReference type="GO" id="GO:0042597">
    <property type="term" value="C:periplasmic space"/>
    <property type="evidence" value="ECO:0007669"/>
    <property type="project" value="InterPro"/>
</dbReference>
<evidence type="ECO:0000256" key="2">
    <source>
        <dbReference type="ARBA" id="ARBA00022617"/>
    </source>
</evidence>
<feature type="signal peptide" evidence="8">
    <location>
        <begin position="1"/>
        <end position="21"/>
    </location>
</feature>
<evidence type="ECO:0000256" key="3">
    <source>
        <dbReference type="ARBA" id="ARBA00022723"/>
    </source>
</evidence>
<dbReference type="GO" id="GO:0020037">
    <property type="term" value="F:heme binding"/>
    <property type="evidence" value="ECO:0007669"/>
    <property type="project" value="InterPro"/>
</dbReference>
<keyword evidence="4" id="KW-0249">Electron transport</keyword>
<comment type="PTM">
    <text evidence="7">Binds 1 heme group per subunit.</text>
</comment>
<dbReference type="GO" id="GO:0005506">
    <property type="term" value="F:iron ion binding"/>
    <property type="evidence" value="ECO:0007669"/>
    <property type="project" value="InterPro"/>
</dbReference>
<dbReference type="InterPro" id="IPR002321">
    <property type="entry name" value="Cyt_c_II"/>
</dbReference>
<dbReference type="STRING" id="1122240.GCA_000620105_02280"/>
<keyword evidence="5 6" id="KW-0408">Iron</keyword>
<evidence type="ECO:0000256" key="5">
    <source>
        <dbReference type="ARBA" id="ARBA00023004"/>
    </source>
</evidence>
<dbReference type="InterPro" id="IPR010980">
    <property type="entry name" value="Cyt_c/b562"/>
</dbReference>
<accession>A0A2S0PDP9</accession>
<reference evidence="9 10" key="1">
    <citation type="submission" date="2018-04" db="EMBL/GenBank/DDBJ databases">
        <title>Denitrifier Microvirgula.</title>
        <authorList>
            <person name="Anderson E."/>
            <person name="Jang J."/>
            <person name="Ishii S."/>
        </authorList>
    </citation>
    <scope>NUCLEOTIDE SEQUENCE [LARGE SCALE GENOMIC DNA]</scope>
    <source>
        <strain evidence="9 10">BE2.4</strain>
    </source>
</reference>
<sequence length="151" mass="16286">MNKPLTLAAILLAGLSLTAHAATAAPAKDPIQARKHVFKEYKKSFGAMGDMVKGKTAWNKDEFAKYAANMETLSSQPWQYFPAGSDKGKTEARAEIWTKPAEFKKQADSHQAKIAELAKVAATATTLADVKPAFGAAGQTCKACHDQFKKD</sequence>
<feature type="binding site" description="covalent" evidence="7">
    <location>
        <position position="141"/>
    </location>
    <ligand>
        <name>heme c</name>
        <dbReference type="ChEBI" id="CHEBI:61717"/>
    </ligand>
</feature>
<dbReference type="RefSeq" id="WP_028499330.1">
    <property type="nucleotide sequence ID" value="NZ_CALFSO010000012.1"/>
</dbReference>
<feature type="chain" id="PRO_5015447143" evidence="8">
    <location>
        <begin position="22"/>
        <end position="151"/>
    </location>
</feature>
<dbReference type="OrthoDB" id="5520910at2"/>
<dbReference type="KEGG" id="maer:DAI18_16450"/>
<dbReference type="GO" id="GO:0009055">
    <property type="term" value="F:electron transfer activity"/>
    <property type="evidence" value="ECO:0007669"/>
    <property type="project" value="InterPro"/>
</dbReference>
<proteinExistence type="predicted"/>
<dbReference type="PROSITE" id="PS51009">
    <property type="entry name" value="CYTCII"/>
    <property type="match status" value="1"/>
</dbReference>
<evidence type="ECO:0000313" key="10">
    <source>
        <dbReference type="Proteomes" id="UP000244173"/>
    </source>
</evidence>
<keyword evidence="8" id="KW-0732">Signal</keyword>